<reference evidence="1" key="2">
    <citation type="journal article" date="2015" name="Fish Shellfish Immunol.">
        <title>Early steps in the European eel (Anguilla anguilla)-Vibrio vulnificus interaction in the gills: Role of the RtxA13 toxin.</title>
        <authorList>
            <person name="Callol A."/>
            <person name="Pajuelo D."/>
            <person name="Ebbesson L."/>
            <person name="Teles M."/>
            <person name="MacKenzie S."/>
            <person name="Amaro C."/>
        </authorList>
    </citation>
    <scope>NUCLEOTIDE SEQUENCE</scope>
</reference>
<reference evidence="1" key="1">
    <citation type="submission" date="2014-11" db="EMBL/GenBank/DDBJ databases">
        <authorList>
            <person name="Amaro Gonzalez C."/>
        </authorList>
    </citation>
    <scope>NUCLEOTIDE SEQUENCE</scope>
</reference>
<protein>
    <submittedName>
        <fullName evidence="1">Uncharacterized protein</fullName>
    </submittedName>
</protein>
<organism evidence="1">
    <name type="scientific">Anguilla anguilla</name>
    <name type="common">European freshwater eel</name>
    <name type="synonym">Muraena anguilla</name>
    <dbReference type="NCBI Taxonomy" id="7936"/>
    <lineage>
        <taxon>Eukaryota</taxon>
        <taxon>Metazoa</taxon>
        <taxon>Chordata</taxon>
        <taxon>Craniata</taxon>
        <taxon>Vertebrata</taxon>
        <taxon>Euteleostomi</taxon>
        <taxon>Actinopterygii</taxon>
        <taxon>Neopterygii</taxon>
        <taxon>Teleostei</taxon>
        <taxon>Anguilliformes</taxon>
        <taxon>Anguillidae</taxon>
        <taxon>Anguilla</taxon>
    </lineage>
</organism>
<name>A0A0E9XY35_ANGAN</name>
<sequence>MNITNQPMQY</sequence>
<accession>A0A0E9XY35</accession>
<dbReference type="EMBL" id="GBXM01000930">
    <property type="protein sequence ID" value="JAI07648.1"/>
    <property type="molecule type" value="Transcribed_RNA"/>
</dbReference>
<proteinExistence type="predicted"/>
<evidence type="ECO:0000313" key="1">
    <source>
        <dbReference type="EMBL" id="JAI07648.1"/>
    </source>
</evidence>